<evidence type="ECO:0000256" key="1">
    <source>
        <dbReference type="ARBA" id="ARBA00018719"/>
    </source>
</evidence>
<dbReference type="Pfam" id="PF07992">
    <property type="entry name" value="Pyr_redox_2"/>
    <property type="match status" value="1"/>
</dbReference>
<dbReference type="PANTHER" id="PTHR48105">
    <property type="entry name" value="THIOREDOXIN REDUCTASE 1-RELATED-RELATED"/>
    <property type="match status" value="1"/>
</dbReference>
<dbReference type="InterPro" id="IPR000595">
    <property type="entry name" value="cNMP-bd_dom"/>
</dbReference>
<dbReference type="InterPro" id="IPR036188">
    <property type="entry name" value="FAD/NAD-bd_sf"/>
</dbReference>
<keyword evidence="6" id="KW-1185">Reference proteome</keyword>
<dbReference type="SUPFAM" id="SSF51905">
    <property type="entry name" value="FAD/NAD(P)-binding domain"/>
    <property type="match status" value="1"/>
</dbReference>
<dbReference type="SMART" id="SM00100">
    <property type="entry name" value="cNMP"/>
    <property type="match status" value="1"/>
</dbReference>
<name>A0A3M0C1H9_9PROT</name>
<dbReference type="InParanoid" id="A0A3M0C1H9"/>
<comment type="caution">
    <text evidence="5">The sequence shown here is derived from an EMBL/GenBank/DDBJ whole genome shotgun (WGS) entry which is preliminary data.</text>
</comment>
<feature type="domain" description="Cyclic nucleotide-binding" evidence="4">
    <location>
        <begin position="27"/>
        <end position="147"/>
    </location>
</feature>
<dbReference type="Gene3D" id="3.50.50.60">
    <property type="entry name" value="FAD/NAD(P)-binding domain"/>
    <property type="match status" value="2"/>
</dbReference>
<dbReference type="RefSeq" id="WP_121940484.1">
    <property type="nucleotide sequence ID" value="NZ_REFR01000017.1"/>
</dbReference>
<dbReference type="Gene3D" id="2.60.120.10">
    <property type="entry name" value="Jelly Rolls"/>
    <property type="match status" value="1"/>
</dbReference>
<organism evidence="5 6">
    <name type="scientific">Eilatimonas milleporae</name>
    <dbReference type="NCBI Taxonomy" id="911205"/>
    <lineage>
        <taxon>Bacteria</taxon>
        <taxon>Pseudomonadati</taxon>
        <taxon>Pseudomonadota</taxon>
        <taxon>Alphaproteobacteria</taxon>
        <taxon>Kordiimonadales</taxon>
        <taxon>Kordiimonadaceae</taxon>
        <taxon>Eilatimonas</taxon>
    </lineage>
</organism>
<keyword evidence="2" id="KW-0285">Flavoprotein</keyword>
<sequence>MTDDSPAIEAVRRTAGASDPYAREQQTFPVLNDEQVARVSEYGRTEDLPKGAVLFERGQRGVDFFLILDGTVEIYDLDDQGRPVIITTHRKHQFTGELDLFNQRKILVGGRTGTASRIVRLNRDQFRRMAGTEADIGEIMMRAFILRRSAFIVHSEAGVTLLGTGADRDTIRISRFLTRNGYPVDRLDPDTPEAAAFAEACGLSPEDARAQAGPVLRTPDGQVFRNPTTPELADQLGLTEELDPAHVYDLAVVGGGPAGLSACVYGASEALDTIVIEAEAPGGQAGTSSRIENYLGFPTGISGQALAARAWIQGQKFGARFAIARGATGIRRDGTIFTVTTEGDMPVRARAVILASGATYRRLALENYETYEGQGIHYAATALEAQFCKGSDIIVVGGGNSAGQAAVFLSGHARHVHILVRGDGLAASMSDYLVQRIDQSRRITLHCNAELTRLEGDRMLRRATWTDRRTGENVTKDISNIFVMIGAVPNTAWMGDCVDLDDKGFVLTGAGVCKESASPFQTSVPGIFAVGDVRSGSVKRVASGVGEGSVCISAVHAYLAAHPVDPS</sequence>
<protein>
    <recommendedName>
        <fullName evidence="1">Thioredoxin reductase</fullName>
    </recommendedName>
</protein>
<dbReference type="PRINTS" id="PR00469">
    <property type="entry name" value="PNDRDTASEII"/>
</dbReference>
<dbReference type="Pfam" id="PF00027">
    <property type="entry name" value="cNMP_binding"/>
    <property type="match status" value="1"/>
</dbReference>
<dbReference type="InterPro" id="IPR018490">
    <property type="entry name" value="cNMP-bd_dom_sf"/>
</dbReference>
<accession>A0A3M0C1H9</accession>
<keyword evidence="3" id="KW-0560">Oxidoreductase</keyword>
<evidence type="ECO:0000256" key="2">
    <source>
        <dbReference type="ARBA" id="ARBA00022630"/>
    </source>
</evidence>
<evidence type="ECO:0000313" key="6">
    <source>
        <dbReference type="Proteomes" id="UP000271227"/>
    </source>
</evidence>
<reference evidence="5 6" key="1">
    <citation type="submission" date="2018-10" db="EMBL/GenBank/DDBJ databases">
        <title>Genomic Encyclopedia of Archaeal and Bacterial Type Strains, Phase II (KMG-II): from individual species to whole genera.</title>
        <authorList>
            <person name="Goeker M."/>
        </authorList>
    </citation>
    <scope>NUCLEOTIDE SEQUENCE [LARGE SCALE GENOMIC DNA]</scope>
    <source>
        <strain evidence="5 6">DSM 25217</strain>
    </source>
</reference>
<dbReference type="Proteomes" id="UP000271227">
    <property type="component" value="Unassembled WGS sequence"/>
</dbReference>
<evidence type="ECO:0000313" key="5">
    <source>
        <dbReference type="EMBL" id="RMB00676.1"/>
    </source>
</evidence>
<dbReference type="PROSITE" id="PS50042">
    <property type="entry name" value="CNMP_BINDING_3"/>
    <property type="match status" value="1"/>
</dbReference>
<dbReference type="CDD" id="cd00038">
    <property type="entry name" value="CAP_ED"/>
    <property type="match status" value="1"/>
</dbReference>
<dbReference type="GO" id="GO:0016491">
    <property type="term" value="F:oxidoreductase activity"/>
    <property type="evidence" value="ECO:0007669"/>
    <property type="project" value="UniProtKB-KW"/>
</dbReference>
<evidence type="ECO:0000259" key="4">
    <source>
        <dbReference type="PROSITE" id="PS50042"/>
    </source>
</evidence>
<dbReference type="PRINTS" id="PR00368">
    <property type="entry name" value="FADPNR"/>
</dbReference>
<dbReference type="EMBL" id="REFR01000017">
    <property type="protein sequence ID" value="RMB00676.1"/>
    <property type="molecule type" value="Genomic_DNA"/>
</dbReference>
<dbReference type="AlphaFoldDB" id="A0A3M0C1H9"/>
<dbReference type="InterPro" id="IPR050097">
    <property type="entry name" value="Ferredoxin-NADP_redctase_2"/>
</dbReference>
<evidence type="ECO:0000256" key="3">
    <source>
        <dbReference type="ARBA" id="ARBA00023002"/>
    </source>
</evidence>
<dbReference type="InterPro" id="IPR023753">
    <property type="entry name" value="FAD/NAD-binding_dom"/>
</dbReference>
<dbReference type="SUPFAM" id="SSF51206">
    <property type="entry name" value="cAMP-binding domain-like"/>
    <property type="match status" value="1"/>
</dbReference>
<proteinExistence type="predicted"/>
<dbReference type="OrthoDB" id="9786503at2"/>
<gene>
    <name evidence="5" type="ORF">BXY39_3864</name>
</gene>
<dbReference type="InterPro" id="IPR014710">
    <property type="entry name" value="RmlC-like_jellyroll"/>
</dbReference>